<dbReference type="Proteomes" id="UP000265742">
    <property type="component" value="Unassembled WGS sequence"/>
</dbReference>
<dbReference type="RefSeq" id="WP_119480272.1">
    <property type="nucleotide sequence ID" value="NZ_QXTG01000001.1"/>
</dbReference>
<evidence type="ECO:0000313" key="7">
    <source>
        <dbReference type="Proteomes" id="UP000265742"/>
    </source>
</evidence>
<evidence type="ECO:0000313" key="6">
    <source>
        <dbReference type="EMBL" id="RIX29908.1"/>
    </source>
</evidence>
<dbReference type="OrthoDB" id="9808140at2"/>
<feature type="binding site" evidence="4">
    <location>
        <position position="122"/>
    </location>
    <ligand>
        <name>S-adenosyl-L-methionine</name>
        <dbReference type="ChEBI" id="CHEBI:59789"/>
    </ligand>
</feature>
<dbReference type="GO" id="GO:0009234">
    <property type="term" value="P:menaquinone biosynthetic process"/>
    <property type="evidence" value="ECO:0007669"/>
    <property type="project" value="UniProtKB-UniRule"/>
</dbReference>
<dbReference type="Gene3D" id="3.40.50.150">
    <property type="entry name" value="Vaccinia Virus protein VP39"/>
    <property type="match status" value="1"/>
</dbReference>
<dbReference type="CDD" id="cd02440">
    <property type="entry name" value="AdoMet_MTases"/>
    <property type="match status" value="1"/>
</dbReference>
<dbReference type="PANTHER" id="PTHR43591">
    <property type="entry name" value="METHYLTRANSFERASE"/>
    <property type="match status" value="1"/>
</dbReference>
<dbReference type="EMBL" id="QXTG01000001">
    <property type="protein sequence ID" value="RIX29908.1"/>
    <property type="molecule type" value="Genomic_DNA"/>
</dbReference>
<dbReference type="NCBIfam" id="TIGR01934">
    <property type="entry name" value="MenG_MenH_UbiE"/>
    <property type="match status" value="1"/>
</dbReference>
<dbReference type="PROSITE" id="PS51608">
    <property type="entry name" value="SAM_MT_UBIE"/>
    <property type="match status" value="1"/>
</dbReference>
<dbReference type="EC" id="2.1.1.163" evidence="4"/>
<dbReference type="GO" id="GO:0043770">
    <property type="term" value="F:demethylmenaquinone methyltransferase activity"/>
    <property type="evidence" value="ECO:0007669"/>
    <property type="project" value="UniProtKB-UniRule"/>
</dbReference>
<accession>A0A3A1U4F8</accession>
<reference evidence="7" key="1">
    <citation type="submission" date="2018-09" db="EMBL/GenBank/DDBJ databases">
        <authorList>
            <person name="Kim I."/>
        </authorList>
    </citation>
    <scope>NUCLEOTIDE SEQUENCE [LARGE SCALE GENOMIC DNA]</scope>
    <source>
        <strain evidence="7">DD4a</strain>
    </source>
</reference>
<dbReference type="GO" id="GO:0032259">
    <property type="term" value="P:methylation"/>
    <property type="evidence" value="ECO:0007669"/>
    <property type="project" value="UniProtKB-KW"/>
</dbReference>
<sequence length="241" mass="25896">MSAADLSKTPADVAAMFDQASRRYDVMNTLLSGGNAQLWRAATVRAVAPRAGERILDLAAGTGTSSEALARTGARVVAADFSKGMLAVGRARHADDQRIEFVFADAQALPFGDDEFDAVTISFGLRNVAEPHRALAEMFRVAKPGARIVVCEFSKPPVAPFRAAYFAYLDRVMPTVSRIASSNAPAYGYLGDSIKAWADQTTLASWLREAGFRQVRYRNLTGGIVALHRGVKPSAGVWASE</sequence>
<dbReference type="InterPro" id="IPR029063">
    <property type="entry name" value="SAM-dependent_MTases_sf"/>
</dbReference>
<comment type="similarity">
    <text evidence="4">Belongs to the class I-like SAM-binding methyltransferase superfamily. MenG/UbiE family.</text>
</comment>
<organism evidence="6 7">
    <name type="scientific">Amnibacterium setariae</name>
    <dbReference type="NCBI Taxonomy" id="2306585"/>
    <lineage>
        <taxon>Bacteria</taxon>
        <taxon>Bacillati</taxon>
        <taxon>Actinomycetota</taxon>
        <taxon>Actinomycetes</taxon>
        <taxon>Micrococcales</taxon>
        <taxon>Microbacteriaceae</taxon>
        <taxon>Amnibacterium</taxon>
    </lineage>
</organism>
<dbReference type="PROSITE" id="PS50206">
    <property type="entry name" value="RHODANESE_3"/>
    <property type="match status" value="1"/>
</dbReference>
<evidence type="ECO:0000256" key="2">
    <source>
        <dbReference type="ARBA" id="ARBA00022679"/>
    </source>
</evidence>
<keyword evidence="4" id="KW-0474">Menaquinone biosynthesis</keyword>
<keyword evidence="3 4" id="KW-0949">S-adenosyl-L-methionine</keyword>
<dbReference type="SUPFAM" id="SSF53335">
    <property type="entry name" value="S-adenosyl-L-methionine-dependent methyltransferases"/>
    <property type="match status" value="1"/>
</dbReference>
<name>A0A3A1U4F8_9MICO</name>
<dbReference type="InterPro" id="IPR001763">
    <property type="entry name" value="Rhodanese-like_dom"/>
</dbReference>
<evidence type="ECO:0000259" key="5">
    <source>
        <dbReference type="PROSITE" id="PS50206"/>
    </source>
</evidence>
<dbReference type="HAMAP" id="MF_01813">
    <property type="entry name" value="MenG_UbiE_methyltr"/>
    <property type="match status" value="1"/>
</dbReference>
<feature type="binding site" evidence="4">
    <location>
        <begin position="105"/>
        <end position="106"/>
    </location>
    <ligand>
        <name>S-adenosyl-L-methionine</name>
        <dbReference type="ChEBI" id="CHEBI:59789"/>
    </ligand>
</feature>
<feature type="domain" description="Rhodanese" evidence="5">
    <location>
        <begin position="204"/>
        <end position="236"/>
    </location>
</feature>
<comment type="caution">
    <text evidence="6">The sequence shown here is derived from an EMBL/GenBank/DDBJ whole genome shotgun (WGS) entry which is preliminary data.</text>
</comment>
<evidence type="ECO:0000256" key="4">
    <source>
        <dbReference type="HAMAP-Rule" id="MF_01813"/>
    </source>
</evidence>
<gene>
    <name evidence="4" type="primary">menG</name>
    <name evidence="6" type="ORF">D1781_00015</name>
</gene>
<keyword evidence="7" id="KW-1185">Reference proteome</keyword>
<keyword evidence="1 4" id="KW-0489">Methyltransferase</keyword>
<protein>
    <recommendedName>
        <fullName evidence="4">Demethylmenaquinone methyltransferase</fullName>
        <ecNumber evidence="4">2.1.1.163</ecNumber>
    </recommendedName>
</protein>
<proteinExistence type="inferred from homology"/>
<dbReference type="InterPro" id="IPR004033">
    <property type="entry name" value="UbiE/COQ5_MeTrFase"/>
</dbReference>
<dbReference type="UniPathway" id="UPA00079">
    <property type="reaction ID" value="UER00169"/>
</dbReference>
<evidence type="ECO:0000256" key="3">
    <source>
        <dbReference type="ARBA" id="ARBA00022691"/>
    </source>
</evidence>
<comment type="function">
    <text evidence="4">Methyltransferase required for the conversion of demethylmenaquinol (DMKH2) to menaquinol (MKH2).</text>
</comment>
<evidence type="ECO:0000256" key="1">
    <source>
        <dbReference type="ARBA" id="ARBA00022603"/>
    </source>
</evidence>
<feature type="binding site" evidence="4">
    <location>
        <position position="62"/>
    </location>
    <ligand>
        <name>S-adenosyl-L-methionine</name>
        <dbReference type="ChEBI" id="CHEBI:59789"/>
    </ligand>
</feature>
<dbReference type="Pfam" id="PF01209">
    <property type="entry name" value="Ubie_methyltran"/>
    <property type="match status" value="1"/>
</dbReference>
<dbReference type="PANTHER" id="PTHR43591:SF24">
    <property type="entry name" value="2-METHOXY-6-POLYPRENYL-1,4-BENZOQUINOL METHYLASE, MITOCHONDRIAL"/>
    <property type="match status" value="1"/>
</dbReference>
<comment type="catalytic activity">
    <reaction evidence="4">
        <text>a 2-demethylmenaquinol + S-adenosyl-L-methionine = a menaquinol + S-adenosyl-L-homocysteine + H(+)</text>
        <dbReference type="Rhea" id="RHEA:42640"/>
        <dbReference type="Rhea" id="RHEA-COMP:9539"/>
        <dbReference type="Rhea" id="RHEA-COMP:9563"/>
        <dbReference type="ChEBI" id="CHEBI:15378"/>
        <dbReference type="ChEBI" id="CHEBI:18151"/>
        <dbReference type="ChEBI" id="CHEBI:55437"/>
        <dbReference type="ChEBI" id="CHEBI:57856"/>
        <dbReference type="ChEBI" id="CHEBI:59789"/>
        <dbReference type="EC" id="2.1.1.163"/>
    </reaction>
</comment>
<feature type="binding site" evidence="4">
    <location>
        <position position="80"/>
    </location>
    <ligand>
        <name>S-adenosyl-L-methionine</name>
        <dbReference type="ChEBI" id="CHEBI:59789"/>
    </ligand>
</feature>
<keyword evidence="2 4" id="KW-0808">Transferase</keyword>
<comment type="pathway">
    <text evidence="4">Quinol/quinone metabolism; menaquinone biosynthesis; menaquinol from 1,4-dihydroxy-2-naphthoate: step 2/2.</text>
</comment>
<dbReference type="AlphaFoldDB" id="A0A3A1U4F8"/>